<name>A0A7J6UXA6_THATH</name>
<sequence>TYYRRKLASFVSSSSCQKSFMLQRSWKIADLASSLQLRHNNYCNKAIRWRIFMPDGLFCRYSLVTTSLS</sequence>
<evidence type="ECO:0000313" key="2">
    <source>
        <dbReference type="Proteomes" id="UP000554482"/>
    </source>
</evidence>
<dbReference type="AlphaFoldDB" id="A0A7J6UXA6"/>
<accession>A0A7J6UXA6</accession>
<keyword evidence="2" id="KW-1185">Reference proteome</keyword>
<gene>
    <name evidence="1" type="ORF">FRX31_033169</name>
</gene>
<organism evidence="1 2">
    <name type="scientific">Thalictrum thalictroides</name>
    <name type="common">Rue-anemone</name>
    <name type="synonym">Anemone thalictroides</name>
    <dbReference type="NCBI Taxonomy" id="46969"/>
    <lineage>
        <taxon>Eukaryota</taxon>
        <taxon>Viridiplantae</taxon>
        <taxon>Streptophyta</taxon>
        <taxon>Embryophyta</taxon>
        <taxon>Tracheophyta</taxon>
        <taxon>Spermatophyta</taxon>
        <taxon>Magnoliopsida</taxon>
        <taxon>Ranunculales</taxon>
        <taxon>Ranunculaceae</taxon>
        <taxon>Thalictroideae</taxon>
        <taxon>Thalictrum</taxon>
    </lineage>
</organism>
<dbReference type="EMBL" id="JABWDY010041669">
    <property type="protein sequence ID" value="KAF5177244.1"/>
    <property type="molecule type" value="Genomic_DNA"/>
</dbReference>
<comment type="caution">
    <text evidence="1">The sequence shown here is derived from an EMBL/GenBank/DDBJ whole genome shotgun (WGS) entry which is preliminary data.</text>
</comment>
<protein>
    <submittedName>
        <fullName evidence="1">Uncharacterized protein</fullName>
    </submittedName>
</protein>
<proteinExistence type="predicted"/>
<dbReference type="Proteomes" id="UP000554482">
    <property type="component" value="Unassembled WGS sequence"/>
</dbReference>
<feature type="non-terminal residue" evidence="1">
    <location>
        <position position="1"/>
    </location>
</feature>
<evidence type="ECO:0000313" key="1">
    <source>
        <dbReference type="EMBL" id="KAF5177244.1"/>
    </source>
</evidence>
<reference evidence="1 2" key="1">
    <citation type="submission" date="2020-06" db="EMBL/GenBank/DDBJ databases">
        <title>Transcriptomic and genomic resources for Thalictrum thalictroides and T. hernandezii: Facilitating candidate gene discovery in an emerging model plant lineage.</title>
        <authorList>
            <person name="Arias T."/>
            <person name="Riano-Pachon D.M."/>
            <person name="Di Stilio V.S."/>
        </authorList>
    </citation>
    <scope>NUCLEOTIDE SEQUENCE [LARGE SCALE GENOMIC DNA]</scope>
    <source>
        <strain evidence="2">cv. WT478/WT964</strain>
        <tissue evidence="1">Leaves</tissue>
    </source>
</reference>